<dbReference type="GO" id="GO:0005524">
    <property type="term" value="F:ATP binding"/>
    <property type="evidence" value="ECO:0007669"/>
    <property type="project" value="UniProtKB-KW"/>
</dbReference>
<evidence type="ECO:0000256" key="12">
    <source>
        <dbReference type="ARBA" id="ARBA00023239"/>
    </source>
</evidence>
<evidence type="ECO:0000256" key="5">
    <source>
        <dbReference type="ARBA" id="ARBA00005708"/>
    </source>
</evidence>
<comment type="similarity">
    <text evidence="5 13">Belongs to the DHNA family.</text>
</comment>
<dbReference type="InterPro" id="IPR006157">
    <property type="entry name" value="FolB_dom"/>
</dbReference>
<dbReference type="Pfam" id="PF02152">
    <property type="entry name" value="FolB"/>
    <property type="match status" value="1"/>
</dbReference>
<dbReference type="AlphaFoldDB" id="A0A3E5HSB1"/>
<dbReference type="InterPro" id="IPR035907">
    <property type="entry name" value="Hppk_sf"/>
</dbReference>
<dbReference type="EC" id="4.1.2.25" evidence="13"/>
<evidence type="ECO:0000256" key="8">
    <source>
        <dbReference type="ARBA" id="ARBA00022741"/>
    </source>
</evidence>
<name>A0A3E5HSB1_BIFPS</name>
<dbReference type="InterPro" id="IPR006156">
    <property type="entry name" value="Dihydroneopterin_aldolase"/>
</dbReference>
<dbReference type="EC" id="2.7.6.3" evidence="13"/>
<dbReference type="NCBIfam" id="TIGR00525">
    <property type="entry name" value="folB"/>
    <property type="match status" value="1"/>
</dbReference>
<comment type="function">
    <text evidence="13">Catalyzes the conversion of 7,8-dihydroneopterin to 6-hydroxymethyl-7,8-dihydropterin.</text>
</comment>
<comment type="caution">
    <text evidence="15">The sequence shown here is derived from an EMBL/GenBank/DDBJ whole genome shotgun (WGS) entry which is preliminary data.</text>
</comment>
<dbReference type="GO" id="GO:0004150">
    <property type="term" value="F:dihydroneopterin aldolase activity"/>
    <property type="evidence" value="ECO:0007669"/>
    <property type="project" value="UniProtKB-UniRule"/>
</dbReference>
<organism evidence="15 16">
    <name type="scientific">Bifidobacterium pseudocatenulatum</name>
    <dbReference type="NCBI Taxonomy" id="28026"/>
    <lineage>
        <taxon>Bacteria</taxon>
        <taxon>Bacillati</taxon>
        <taxon>Actinomycetota</taxon>
        <taxon>Actinomycetes</taxon>
        <taxon>Bifidobacteriales</taxon>
        <taxon>Bifidobacteriaceae</taxon>
        <taxon>Bifidobacterium</taxon>
    </lineage>
</organism>
<comment type="pathway">
    <text evidence="3 13">Cofactor biosynthesis; tetrahydrofolate biosynthesis; 2-amino-4-hydroxy-6-hydroxymethyl-7,8-dihydropteridine diphosphate from 7,8-dihydroneopterin triphosphate: step 3/4.</text>
</comment>
<dbReference type="CDD" id="cd00534">
    <property type="entry name" value="DHNA_DHNTPE"/>
    <property type="match status" value="1"/>
</dbReference>
<dbReference type="Gene3D" id="3.30.70.560">
    <property type="entry name" value="7,8-Dihydro-6-hydroxymethylpterin-pyrophosphokinase HPPK"/>
    <property type="match status" value="2"/>
</dbReference>
<evidence type="ECO:0000256" key="10">
    <source>
        <dbReference type="ARBA" id="ARBA00022840"/>
    </source>
</evidence>
<keyword evidence="9 15" id="KW-0418">Kinase</keyword>
<evidence type="ECO:0000256" key="2">
    <source>
        <dbReference type="ARBA" id="ARBA00001353"/>
    </source>
</evidence>
<comment type="pathway">
    <text evidence="4">Cofactor biosynthesis; tetrahydrofolate biosynthesis; 2-amino-4-hydroxy-6-hydroxymethyl-7,8-dihydropteridine diphosphate from 7,8-dihydroneopterin triphosphate: step 4/4.</text>
</comment>
<dbReference type="UniPathway" id="UPA00077">
    <property type="reaction ID" value="UER00154"/>
</dbReference>
<comment type="catalytic activity">
    <reaction evidence="2 13">
        <text>7,8-dihydroneopterin = 6-hydroxymethyl-7,8-dihydropterin + glycolaldehyde</text>
        <dbReference type="Rhea" id="RHEA:10540"/>
        <dbReference type="ChEBI" id="CHEBI:17001"/>
        <dbReference type="ChEBI" id="CHEBI:17071"/>
        <dbReference type="ChEBI" id="CHEBI:44841"/>
        <dbReference type="EC" id="4.1.2.25"/>
    </reaction>
</comment>
<evidence type="ECO:0000256" key="11">
    <source>
        <dbReference type="ARBA" id="ARBA00022909"/>
    </source>
</evidence>
<sequence>MQRKAGMDQIRLTGVRAVGKHGVLDFEHERAQTFVVDATLFLDLAPAGHSDDLHDTVDYGAIAKGIVAIIEGDHVDLIEKLADRIASMILEYPAVAQTQVTVHKPSAPIVVPFDDVSVTVERSRETTSAASQVHHAIIAMGGNQGDVVATLRDAVRSIDGLASTQVTGISPLYRTDAWGMPDGTPDFYNAVVSVTTKLSAMELLRGLQRIEAEHGRVRTDHWTSRTLDLDIIDFDGQSSDDPDLTLPHPRAWQRAFVLGPWLALEPDAELPGDHAGSVAQLLHESTDRDHIDEIADDWMVESPTGYGADDLACDANNAGDADDMGEAYDAIDSSDLPEGTAAAKVAALASAQPEPASKRAVISLDSPATDAEQQFRMAIVTLDGIPGNQVEGISPLYHVSQLDGLPDKMAAVIQISTRMGAHDLIEALSNVEASVGEDLDLDLIDMEGVACDEPDCKVPWPTACNHAAVLAPWLDMDPDARLGRDPVSFLLAMAPDAAQVGLLTDNWIIGGTL</sequence>
<dbReference type="PANTHER" id="PTHR43071:SF1">
    <property type="entry name" value="2-AMINO-4-HYDROXY-6-HYDROXYMETHYLDIHYDROPTERIDINE PYROPHOSPHOKINASE"/>
    <property type="match status" value="1"/>
</dbReference>
<proteinExistence type="inferred from homology"/>
<dbReference type="SUPFAM" id="SSF55620">
    <property type="entry name" value="Tetrahydrobiopterin biosynthesis enzymes-like"/>
    <property type="match status" value="1"/>
</dbReference>
<protein>
    <recommendedName>
        <fullName evidence="13">Bifunctional folate synthesis protein</fullName>
    </recommendedName>
    <domain>
        <recommendedName>
            <fullName evidence="13">Dihydroneopterin aldolase</fullName>
            <shortName evidence="13">DHNA</shortName>
            <ecNumber evidence="13">4.1.2.25</ecNumber>
        </recommendedName>
        <alternativeName>
            <fullName evidence="13">7,8-dihydroneopterin aldolase</fullName>
        </alternativeName>
    </domain>
    <domain>
        <recommendedName>
            <fullName evidence="13">2-amino-4-hydroxy-6-hydroxymethyldihydropteridine pyrophosphokinase</fullName>
            <ecNumber evidence="13">2.7.6.3</ecNumber>
        </recommendedName>
        <alternativeName>
            <fullName evidence="13">6-hydroxymethyl-7,8-dihydropterin pyrophosphokinase</fullName>
            <shortName evidence="13">PPPK</shortName>
        </alternativeName>
        <alternativeName>
            <fullName evidence="13">7,8-dihydro-6-hydroxymethylpterin pyrophosphokinase</fullName>
            <shortName evidence="13">HPPK</shortName>
        </alternativeName>
    </domain>
</protein>
<evidence type="ECO:0000256" key="9">
    <source>
        <dbReference type="ARBA" id="ARBA00022777"/>
    </source>
</evidence>
<dbReference type="NCBIfam" id="TIGR01498">
    <property type="entry name" value="folK"/>
    <property type="match status" value="1"/>
</dbReference>
<comment type="catalytic activity">
    <reaction evidence="1">
        <text>6-hydroxymethyl-7,8-dihydropterin + ATP = (7,8-dihydropterin-6-yl)methyl diphosphate + AMP + H(+)</text>
        <dbReference type="Rhea" id="RHEA:11412"/>
        <dbReference type="ChEBI" id="CHEBI:15378"/>
        <dbReference type="ChEBI" id="CHEBI:30616"/>
        <dbReference type="ChEBI" id="CHEBI:44841"/>
        <dbReference type="ChEBI" id="CHEBI:72950"/>
        <dbReference type="ChEBI" id="CHEBI:456215"/>
        <dbReference type="EC" id="2.7.6.3"/>
    </reaction>
</comment>
<evidence type="ECO:0000256" key="3">
    <source>
        <dbReference type="ARBA" id="ARBA00005013"/>
    </source>
</evidence>
<dbReference type="Gene3D" id="3.30.1130.10">
    <property type="match status" value="1"/>
</dbReference>
<dbReference type="GO" id="GO:0046654">
    <property type="term" value="P:tetrahydrofolate biosynthetic process"/>
    <property type="evidence" value="ECO:0007669"/>
    <property type="project" value="UniProtKB-UniRule"/>
</dbReference>
<keyword evidence="12 13" id="KW-0456">Lyase</keyword>
<reference evidence="15 16" key="1">
    <citation type="submission" date="2018-08" db="EMBL/GenBank/DDBJ databases">
        <title>A genome reference for cultivated species of the human gut microbiota.</title>
        <authorList>
            <person name="Zou Y."/>
            <person name="Xue W."/>
            <person name="Luo G."/>
        </authorList>
    </citation>
    <scope>NUCLEOTIDE SEQUENCE [LARGE SCALE GENOMIC DNA]</scope>
    <source>
        <strain evidence="15 16">OF05-12</strain>
    </source>
</reference>
<accession>A0A3E5HSB1</accession>
<evidence type="ECO:0000256" key="7">
    <source>
        <dbReference type="ARBA" id="ARBA00022679"/>
    </source>
</evidence>
<dbReference type="PANTHER" id="PTHR43071">
    <property type="entry name" value="2-AMINO-4-HYDROXY-6-HYDROXYMETHYLDIHYDROPTERIDINE PYROPHOSPHOKINASE"/>
    <property type="match status" value="1"/>
</dbReference>
<evidence type="ECO:0000256" key="4">
    <source>
        <dbReference type="ARBA" id="ARBA00005051"/>
    </source>
</evidence>
<evidence type="ECO:0000256" key="1">
    <source>
        <dbReference type="ARBA" id="ARBA00000198"/>
    </source>
</evidence>
<dbReference type="GO" id="GO:0046656">
    <property type="term" value="P:folic acid biosynthetic process"/>
    <property type="evidence" value="ECO:0007669"/>
    <property type="project" value="UniProtKB-UniRule"/>
</dbReference>
<dbReference type="SMART" id="SM00905">
    <property type="entry name" value="FolB"/>
    <property type="match status" value="1"/>
</dbReference>
<comment type="similarity">
    <text evidence="6">In the N-terminal section; belongs to the DHNA family.</text>
</comment>
<dbReference type="GO" id="GO:0003848">
    <property type="term" value="F:2-amino-4-hydroxy-6-hydroxymethyldihydropteridine diphosphokinase activity"/>
    <property type="evidence" value="ECO:0007669"/>
    <property type="project" value="UniProtKB-EC"/>
</dbReference>
<evidence type="ECO:0000259" key="14">
    <source>
        <dbReference type="SMART" id="SM00905"/>
    </source>
</evidence>
<keyword evidence="10" id="KW-0067">ATP-binding</keyword>
<dbReference type="EMBL" id="QSWD01000001">
    <property type="protein sequence ID" value="RGP04738.1"/>
    <property type="molecule type" value="Genomic_DNA"/>
</dbReference>
<dbReference type="GO" id="GO:0016301">
    <property type="term" value="F:kinase activity"/>
    <property type="evidence" value="ECO:0007669"/>
    <property type="project" value="UniProtKB-KW"/>
</dbReference>
<evidence type="ECO:0000313" key="16">
    <source>
        <dbReference type="Proteomes" id="UP000261031"/>
    </source>
</evidence>
<feature type="domain" description="Dihydroneopterin aldolase/epimerase" evidence="14">
    <location>
        <begin position="10"/>
        <end position="122"/>
    </location>
</feature>
<dbReference type="NCBIfam" id="TIGR00526">
    <property type="entry name" value="folB_dom"/>
    <property type="match status" value="1"/>
</dbReference>
<evidence type="ECO:0000256" key="6">
    <source>
        <dbReference type="ARBA" id="ARBA00009640"/>
    </source>
</evidence>
<dbReference type="Pfam" id="PF01288">
    <property type="entry name" value="HPPK"/>
    <property type="match status" value="2"/>
</dbReference>
<dbReference type="FunFam" id="3.30.1130.10:FF:000003">
    <property type="entry name" value="7,8-dihydroneopterin aldolase"/>
    <property type="match status" value="1"/>
</dbReference>
<keyword evidence="7 15" id="KW-0808">Transferase</keyword>
<dbReference type="InterPro" id="IPR043133">
    <property type="entry name" value="GTP-CH-I_C/QueF"/>
</dbReference>
<evidence type="ECO:0000313" key="15">
    <source>
        <dbReference type="EMBL" id="RGP04738.1"/>
    </source>
</evidence>
<dbReference type="CDD" id="cd00483">
    <property type="entry name" value="HPPK"/>
    <property type="match status" value="1"/>
</dbReference>
<evidence type="ECO:0000256" key="13">
    <source>
        <dbReference type="RuleBase" id="RU362079"/>
    </source>
</evidence>
<keyword evidence="11 13" id="KW-0289">Folate biosynthesis</keyword>
<dbReference type="InterPro" id="IPR000550">
    <property type="entry name" value="Hppk"/>
</dbReference>
<keyword evidence="8" id="KW-0547">Nucleotide-binding</keyword>
<dbReference type="Proteomes" id="UP000261031">
    <property type="component" value="Unassembled WGS sequence"/>
</dbReference>
<dbReference type="SUPFAM" id="SSF55083">
    <property type="entry name" value="6-hydroxymethyl-7,8-dihydropterin pyrophosphokinase, HPPK"/>
    <property type="match status" value="2"/>
</dbReference>
<gene>
    <name evidence="15" type="primary">folK</name>
    <name evidence="15" type="ORF">DXA79_02395</name>
</gene>